<proteinExistence type="predicted"/>
<reference evidence="1 2" key="1">
    <citation type="submission" date="2022-01" db="EMBL/GenBank/DDBJ databases">
        <title>A high-quality chromosome-level genome assembly of rohu carp, Labeo rohita.</title>
        <authorList>
            <person name="Arick M.A. II"/>
            <person name="Hsu C.-Y."/>
            <person name="Magbanua Z."/>
            <person name="Pechanova O."/>
            <person name="Grover C."/>
            <person name="Miller E."/>
            <person name="Thrash A."/>
            <person name="Ezzel L."/>
            <person name="Alam S."/>
            <person name="Benzie J."/>
            <person name="Hamilton M."/>
            <person name="Karsi A."/>
            <person name="Lawrence M.L."/>
            <person name="Peterson D.G."/>
        </authorList>
    </citation>
    <scope>NUCLEOTIDE SEQUENCE [LARGE SCALE GENOMIC DNA]</scope>
    <source>
        <strain evidence="2">BAU-BD-2019</strain>
        <tissue evidence="1">Blood</tissue>
    </source>
</reference>
<evidence type="ECO:0000313" key="2">
    <source>
        <dbReference type="Proteomes" id="UP000830375"/>
    </source>
</evidence>
<accession>A0ABQ8MMD6</accession>
<gene>
    <name evidence="1" type="ORF">H4Q32_002143</name>
</gene>
<evidence type="ECO:0000313" key="1">
    <source>
        <dbReference type="EMBL" id="KAI2664028.1"/>
    </source>
</evidence>
<protein>
    <submittedName>
        <fullName evidence="1">N-acetyltransferase 14</fullName>
    </submittedName>
</protein>
<dbReference type="Proteomes" id="UP000830375">
    <property type="component" value="Unassembled WGS sequence"/>
</dbReference>
<organism evidence="1 2">
    <name type="scientific">Labeo rohita</name>
    <name type="common">Indian major carp</name>
    <name type="synonym">Cyprinus rohita</name>
    <dbReference type="NCBI Taxonomy" id="84645"/>
    <lineage>
        <taxon>Eukaryota</taxon>
        <taxon>Metazoa</taxon>
        <taxon>Chordata</taxon>
        <taxon>Craniata</taxon>
        <taxon>Vertebrata</taxon>
        <taxon>Euteleostomi</taxon>
        <taxon>Actinopterygii</taxon>
        <taxon>Neopterygii</taxon>
        <taxon>Teleostei</taxon>
        <taxon>Ostariophysi</taxon>
        <taxon>Cypriniformes</taxon>
        <taxon>Cyprinidae</taxon>
        <taxon>Labeoninae</taxon>
        <taxon>Labeonini</taxon>
        <taxon>Labeo</taxon>
    </lineage>
</organism>
<name>A0ABQ8MMD6_LABRO</name>
<comment type="caution">
    <text evidence="1">The sequence shown here is derived from an EMBL/GenBank/DDBJ whole genome shotgun (WGS) entry which is preliminary data.</text>
</comment>
<sequence length="124" mass="14143">MKHPVQPDGYNCGVIVIMMTKAVMKAFPKLPNMEFGTTPKEMAQERTALALEMLQTSVFDTENNCSMCLKHNPPRPGPSIKWVRCCFQLLCFVEFAGLKCILLVIQLVNSHRYLLSYSEFLQKL</sequence>
<keyword evidence="2" id="KW-1185">Reference proteome</keyword>
<dbReference type="EMBL" id="JACTAM010000005">
    <property type="protein sequence ID" value="KAI2664028.1"/>
    <property type="molecule type" value="Genomic_DNA"/>
</dbReference>